<keyword evidence="5" id="KW-1003">Cell membrane</keyword>
<dbReference type="GO" id="GO:0042597">
    <property type="term" value="C:periplasmic space"/>
    <property type="evidence" value="ECO:0007669"/>
    <property type="project" value="UniProtKB-SubCell"/>
</dbReference>
<reference evidence="10 11" key="1">
    <citation type="journal article" date="2011" name="J. Bacteriol.">
        <title>Complete genome sequence of Amycolicicoccus subflavus DQS3-9A1T, an actinomycete isolated from crude oil-polluted soil.</title>
        <authorList>
            <person name="Cai M."/>
            <person name="Chen W.M."/>
            <person name="Nie Y."/>
            <person name="Chi C.Q."/>
            <person name="Wang Y.N."/>
            <person name="Tang Y.Q."/>
            <person name="Li G.Y."/>
            <person name="Wu X.L."/>
        </authorList>
    </citation>
    <scope>NUCLEOTIDE SEQUENCE [LARGE SCALE GENOMIC DNA]</scope>
    <source>
        <strain evidence="11">DSM 45089 / DQS3-9A1</strain>
    </source>
</reference>
<evidence type="ECO:0000256" key="3">
    <source>
        <dbReference type="ARBA" id="ARBA00010742"/>
    </source>
</evidence>
<sequence>MKMSRKGGRWSVTARLVAVVLGLGLAVSGCAGAGQNDEAGPSIVRVGMFPNVTHAPALVGVEQGLLQEALGDDVELEVHYFNAGGEAAQALLAGAIDLTYIGPNPAINAFQRSNGEAVRLISGSTSGGAFFVVRDGIDSADDLRGATLASPQPIGNTQDVAMRAWLSEQGFETDTRGGGDVEIRSMANADVLQAFQQGDLDGAWVPEPWATRLINEGGGQILVDERDIWPNGQYVTTHILASTAFLDASPDIIRAILSAHLDALDFVNSSPEEAQATTLDGIENAIHTRLSAELIAAAWQNLEFTPDPIASSLQESADDAVAAGLLEPVDLNGIYDLTILNELLRERGVAEVSDS</sequence>
<dbReference type="Proteomes" id="UP000009235">
    <property type="component" value="Chromosome"/>
</dbReference>
<accession>F6EGT6</accession>
<dbReference type="GO" id="GO:0005886">
    <property type="term" value="C:plasma membrane"/>
    <property type="evidence" value="ECO:0007669"/>
    <property type="project" value="UniProtKB-SubCell"/>
</dbReference>
<evidence type="ECO:0000256" key="1">
    <source>
        <dbReference type="ARBA" id="ARBA00004418"/>
    </source>
</evidence>
<dbReference type="RefSeq" id="WP_013808673.1">
    <property type="nucleotide sequence ID" value="NC_015564.1"/>
</dbReference>
<comment type="subcellular location">
    <subcellularLocation>
        <location evidence="2">Cell inner membrane</location>
    </subcellularLocation>
    <subcellularLocation>
        <location evidence="1">Periplasm</location>
    </subcellularLocation>
</comment>
<keyword evidence="8" id="KW-0472">Membrane</keyword>
<evidence type="ECO:0000256" key="6">
    <source>
        <dbReference type="ARBA" id="ARBA00022519"/>
    </source>
</evidence>
<feature type="signal peptide" evidence="9">
    <location>
        <begin position="1"/>
        <end position="33"/>
    </location>
</feature>
<name>F6EGT6_HOYSD</name>
<dbReference type="Gene3D" id="3.40.190.10">
    <property type="entry name" value="Periplasmic binding protein-like II"/>
    <property type="match status" value="2"/>
</dbReference>
<evidence type="ECO:0000256" key="7">
    <source>
        <dbReference type="ARBA" id="ARBA00022729"/>
    </source>
</evidence>
<dbReference type="AlphaFoldDB" id="F6EGT6"/>
<dbReference type="SUPFAM" id="SSF53850">
    <property type="entry name" value="Periplasmic binding protein-like II"/>
    <property type="match status" value="1"/>
</dbReference>
<proteinExistence type="inferred from homology"/>
<dbReference type="PANTHER" id="PTHR30024">
    <property type="entry name" value="ALIPHATIC SULFONATES-BINDING PROTEIN-RELATED"/>
    <property type="match status" value="1"/>
</dbReference>
<dbReference type="PANTHER" id="PTHR30024:SF47">
    <property type="entry name" value="TAURINE-BINDING PERIPLASMIC PROTEIN"/>
    <property type="match status" value="1"/>
</dbReference>
<dbReference type="STRING" id="443218.AS9A_3886"/>
<dbReference type="PROSITE" id="PS51257">
    <property type="entry name" value="PROKAR_LIPOPROTEIN"/>
    <property type="match status" value="1"/>
</dbReference>
<dbReference type="CDD" id="cd13553">
    <property type="entry name" value="PBP2_NrtA_CpmA_like"/>
    <property type="match status" value="1"/>
</dbReference>
<evidence type="ECO:0000256" key="4">
    <source>
        <dbReference type="ARBA" id="ARBA00022448"/>
    </source>
</evidence>
<dbReference type="EMBL" id="CP002786">
    <property type="protein sequence ID" value="AEF42324.1"/>
    <property type="molecule type" value="Genomic_DNA"/>
</dbReference>
<dbReference type="InterPro" id="IPR044527">
    <property type="entry name" value="NrtA/CpmA_ABC-bd_dom"/>
</dbReference>
<comment type="similarity">
    <text evidence="3">Belongs to the bacterial solute-binding protein SsuA/TauA family.</text>
</comment>
<evidence type="ECO:0000256" key="2">
    <source>
        <dbReference type="ARBA" id="ARBA00004533"/>
    </source>
</evidence>
<evidence type="ECO:0000313" key="11">
    <source>
        <dbReference type="Proteomes" id="UP000009235"/>
    </source>
</evidence>
<protein>
    <submittedName>
        <fullName evidence="10">Aliphatic sulfonates family ABC transporter, periplasmic ligand-binding protein</fullName>
    </submittedName>
</protein>
<organism evidence="10 11">
    <name type="scientific">Hoyosella subflava (strain DSM 45089 / JCM 17490 / NBRC 109087 / DQS3-9A1)</name>
    <name type="common">Amycolicicoccus subflavus</name>
    <dbReference type="NCBI Taxonomy" id="443218"/>
    <lineage>
        <taxon>Bacteria</taxon>
        <taxon>Bacillati</taxon>
        <taxon>Actinomycetota</taxon>
        <taxon>Actinomycetes</taxon>
        <taxon>Mycobacteriales</taxon>
        <taxon>Hoyosellaceae</taxon>
        <taxon>Hoyosella</taxon>
    </lineage>
</organism>
<dbReference type="GO" id="GO:0042626">
    <property type="term" value="F:ATPase-coupled transmembrane transporter activity"/>
    <property type="evidence" value="ECO:0007669"/>
    <property type="project" value="InterPro"/>
</dbReference>
<keyword evidence="4" id="KW-0813">Transport</keyword>
<evidence type="ECO:0000313" key="10">
    <source>
        <dbReference type="EMBL" id="AEF42324.1"/>
    </source>
</evidence>
<evidence type="ECO:0000256" key="8">
    <source>
        <dbReference type="ARBA" id="ARBA00023136"/>
    </source>
</evidence>
<feature type="chain" id="PRO_5003338931" evidence="9">
    <location>
        <begin position="34"/>
        <end position="355"/>
    </location>
</feature>
<dbReference type="eggNOG" id="COG0715">
    <property type="taxonomic scope" value="Bacteria"/>
</dbReference>
<evidence type="ECO:0000256" key="9">
    <source>
        <dbReference type="SAM" id="SignalP"/>
    </source>
</evidence>
<gene>
    <name evidence="10" type="ordered locus">AS9A_3886</name>
</gene>
<dbReference type="OrthoDB" id="506341at2"/>
<dbReference type="NCBIfam" id="TIGR01728">
    <property type="entry name" value="SsuA_fam"/>
    <property type="match status" value="1"/>
</dbReference>
<dbReference type="HOGENOM" id="CLU_028871_10_0_11"/>
<keyword evidence="11" id="KW-1185">Reference proteome</keyword>
<dbReference type="KEGG" id="asd:AS9A_3886"/>
<dbReference type="Pfam" id="PF13379">
    <property type="entry name" value="NMT1_2"/>
    <property type="match status" value="1"/>
</dbReference>
<keyword evidence="7 9" id="KW-0732">Signal</keyword>
<evidence type="ECO:0000256" key="5">
    <source>
        <dbReference type="ARBA" id="ARBA00022475"/>
    </source>
</evidence>
<dbReference type="InterPro" id="IPR010067">
    <property type="entry name" value="ABC_SsuA_sub-bd"/>
</dbReference>
<keyword evidence="6" id="KW-0997">Cell inner membrane</keyword>